<comment type="similarity">
    <text evidence="2">Belongs to the UPF0719 family.</text>
</comment>
<feature type="transmembrane region" description="Helical" evidence="7">
    <location>
        <begin position="92"/>
        <end position="115"/>
    </location>
</feature>
<comment type="subcellular location">
    <subcellularLocation>
        <location evidence="1">Cell membrane</location>
        <topology evidence="1">Multi-pass membrane protein</topology>
    </subcellularLocation>
</comment>
<keyword evidence="9" id="KW-1185">Reference proteome</keyword>
<protein>
    <recommendedName>
        <fullName evidence="10">DUF350 domain-containing protein</fullName>
    </recommendedName>
</protein>
<evidence type="ECO:0000256" key="2">
    <source>
        <dbReference type="ARBA" id="ARBA00005779"/>
    </source>
</evidence>
<evidence type="ECO:0000256" key="4">
    <source>
        <dbReference type="ARBA" id="ARBA00022692"/>
    </source>
</evidence>
<gene>
    <name evidence="8" type="ORF">JL106_13820</name>
</gene>
<reference evidence="8" key="1">
    <citation type="submission" date="2021-01" db="EMBL/GenBank/DDBJ databases">
        <title>YIM 132084 draft genome.</title>
        <authorList>
            <person name="An D."/>
        </authorList>
    </citation>
    <scope>NUCLEOTIDE SEQUENCE</scope>
    <source>
        <strain evidence="8">YIM 132084</strain>
    </source>
</reference>
<dbReference type="InterPro" id="IPR007140">
    <property type="entry name" value="DUF350"/>
</dbReference>
<evidence type="ECO:0000256" key="5">
    <source>
        <dbReference type="ARBA" id="ARBA00022989"/>
    </source>
</evidence>
<evidence type="ECO:0000313" key="8">
    <source>
        <dbReference type="EMBL" id="MBM9468356.1"/>
    </source>
</evidence>
<dbReference type="PANTHER" id="PTHR40043">
    <property type="entry name" value="UPF0719 INNER MEMBRANE PROTEIN YJFL"/>
    <property type="match status" value="1"/>
</dbReference>
<proteinExistence type="inferred from homology"/>
<keyword evidence="6 7" id="KW-0472">Membrane</keyword>
<comment type="caution">
    <text evidence="8">The sequence shown here is derived from an EMBL/GenBank/DDBJ whole genome shotgun (WGS) entry which is preliminary data.</text>
</comment>
<evidence type="ECO:0000313" key="9">
    <source>
        <dbReference type="Proteomes" id="UP000663792"/>
    </source>
</evidence>
<keyword evidence="3" id="KW-1003">Cell membrane</keyword>
<feature type="transmembrane region" description="Helical" evidence="7">
    <location>
        <begin position="20"/>
        <end position="39"/>
    </location>
</feature>
<keyword evidence="4 7" id="KW-0812">Transmembrane</keyword>
<feature type="transmembrane region" description="Helical" evidence="7">
    <location>
        <begin position="60"/>
        <end position="80"/>
    </location>
</feature>
<dbReference type="AlphaFoldDB" id="A0A939C037"/>
<feature type="transmembrane region" description="Helical" evidence="7">
    <location>
        <begin position="271"/>
        <end position="291"/>
    </location>
</feature>
<feature type="transmembrane region" description="Helical" evidence="7">
    <location>
        <begin position="127"/>
        <end position="150"/>
    </location>
</feature>
<dbReference type="Proteomes" id="UP000663792">
    <property type="component" value="Unassembled WGS sequence"/>
</dbReference>
<evidence type="ECO:0000256" key="1">
    <source>
        <dbReference type="ARBA" id="ARBA00004651"/>
    </source>
</evidence>
<dbReference type="Pfam" id="PF03994">
    <property type="entry name" value="DUF350"/>
    <property type="match status" value="1"/>
</dbReference>
<feature type="transmembrane region" description="Helical" evidence="7">
    <location>
        <begin position="199"/>
        <end position="220"/>
    </location>
</feature>
<feature type="transmembrane region" description="Helical" evidence="7">
    <location>
        <begin position="156"/>
        <end position="178"/>
    </location>
</feature>
<accession>A0A939C037</accession>
<evidence type="ECO:0000256" key="3">
    <source>
        <dbReference type="ARBA" id="ARBA00022475"/>
    </source>
</evidence>
<feature type="transmembrane region" description="Helical" evidence="7">
    <location>
        <begin position="226"/>
        <end position="251"/>
    </location>
</feature>
<name>A0A939C037_9ACTN</name>
<sequence length="293" mass="30044">MTDMITDQPYVLPDWESWGLAGLKILLFVGLLAALWELINALTHVDDEQELFTRRNVPYAVVRIALVAAQAIAMVPLLGYTTGAFWSELGTLAGWGVGILVVLLALGAVGNRVLGVGPAPSASAGSAALPAAVVQGGFLVAAGLVFHAALSGTAPSIGTAIASSLVFAALGLVALLLAHVVMMTIGPFGRHVRPQGSNLATAVMTAGVLIGLGLVLRTAISGDFMGWGAGLAGFAVTAVAGLIGLLVLVWLIDLLIIRSRHMRDIVGRDEVLPAVVMATMVVAVSLGVSAVQF</sequence>
<dbReference type="PANTHER" id="PTHR40043:SF1">
    <property type="entry name" value="UPF0719 INNER MEMBRANE PROTEIN YJFL"/>
    <property type="match status" value="1"/>
</dbReference>
<dbReference type="EMBL" id="JAERWK010000017">
    <property type="protein sequence ID" value="MBM9468356.1"/>
    <property type="molecule type" value="Genomic_DNA"/>
</dbReference>
<dbReference type="GO" id="GO:0005886">
    <property type="term" value="C:plasma membrane"/>
    <property type="evidence" value="ECO:0007669"/>
    <property type="project" value="UniProtKB-SubCell"/>
</dbReference>
<evidence type="ECO:0008006" key="10">
    <source>
        <dbReference type="Google" id="ProtNLM"/>
    </source>
</evidence>
<evidence type="ECO:0000256" key="6">
    <source>
        <dbReference type="ARBA" id="ARBA00023136"/>
    </source>
</evidence>
<evidence type="ECO:0000256" key="7">
    <source>
        <dbReference type="SAM" id="Phobius"/>
    </source>
</evidence>
<keyword evidence="5 7" id="KW-1133">Transmembrane helix</keyword>
<dbReference type="RefSeq" id="WP_205261318.1">
    <property type="nucleotide sequence ID" value="NZ_JAERWK010000017.1"/>
</dbReference>
<organism evidence="8 9">
    <name type="scientific">Nakamurella leprariae</name>
    <dbReference type="NCBI Taxonomy" id="2803911"/>
    <lineage>
        <taxon>Bacteria</taxon>
        <taxon>Bacillati</taxon>
        <taxon>Actinomycetota</taxon>
        <taxon>Actinomycetes</taxon>
        <taxon>Nakamurellales</taxon>
        <taxon>Nakamurellaceae</taxon>
        <taxon>Nakamurella</taxon>
    </lineage>
</organism>